<dbReference type="GO" id="GO:0015424">
    <property type="term" value="F:ABC-type amino acid transporter activity"/>
    <property type="evidence" value="ECO:0007669"/>
    <property type="project" value="InterPro"/>
</dbReference>
<accession>A0A176WUS7</accession>
<dbReference type="Pfam" id="PF00005">
    <property type="entry name" value="ABC_tran"/>
    <property type="match status" value="1"/>
</dbReference>
<evidence type="ECO:0000256" key="7">
    <source>
        <dbReference type="ARBA" id="ARBA00022741"/>
    </source>
</evidence>
<dbReference type="InterPro" id="IPR027417">
    <property type="entry name" value="P-loop_NTPase"/>
</dbReference>
<dbReference type="GO" id="GO:0005524">
    <property type="term" value="F:ATP binding"/>
    <property type="evidence" value="ECO:0007669"/>
    <property type="project" value="UniProtKB-KW"/>
</dbReference>
<dbReference type="PROSITE" id="PS50893">
    <property type="entry name" value="ABC_TRANSPORTER_2"/>
    <property type="match status" value="1"/>
</dbReference>
<evidence type="ECO:0000313" key="13">
    <source>
        <dbReference type="Proteomes" id="UP000077098"/>
    </source>
</evidence>
<protein>
    <submittedName>
        <fullName evidence="12">Amino acid ABC transporter ATP-binding protein</fullName>
    </submittedName>
</protein>
<evidence type="ECO:0000256" key="9">
    <source>
        <dbReference type="ARBA" id="ARBA00022970"/>
    </source>
</evidence>
<dbReference type="PANTHER" id="PTHR43166:SF9">
    <property type="entry name" value="GLUTAMATE_ASPARTATE IMPORT ATP-BINDING PROTEIN GLTL"/>
    <property type="match status" value="1"/>
</dbReference>
<dbReference type="GO" id="GO:0005886">
    <property type="term" value="C:plasma membrane"/>
    <property type="evidence" value="ECO:0007669"/>
    <property type="project" value="UniProtKB-SubCell"/>
</dbReference>
<dbReference type="SMART" id="SM00382">
    <property type="entry name" value="AAA"/>
    <property type="match status" value="1"/>
</dbReference>
<evidence type="ECO:0000256" key="3">
    <source>
        <dbReference type="ARBA" id="ARBA00005417"/>
    </source>
</evidence>
<evidence type="ECO:0000256" key="5">
    <source>
        <dbReference type="ARBA" id="ARBA00022475"/>
    </source>
</evidence>
<keyword evidence="10" id="KW-0472">Membrane</keyword>
<comment type="similarity">
    <text evidence="3">Belongs to the ABC transporter superfamily.</text>
</comment>
<evidence type="ECO:0000256" key="4">
    <source>
        <dbReference type="ARBA" id="ARBA00022448"/>
    </source>
</evidence>
<dbReference type="GO" id="GO:0016887">
    <property type="term" value="F:ATP hydrolysis activity"/>
    <property type="evidence" value="ECO:0007669"/>
    <property type="project" value="InterPro"/>
</dbReference>
<dbReference type="InterPro" id="IPR017871">
    <property type="entry name" value="ABC_transporter-like_CS"/>
</dbReference>
<feature type="domain" description="ABC transporter" evidence="11">
    <location>
        <begin position="4"/>
        <end position="238"/>
    </location>
</feature>
<dbReference type="EMBL" id="LXPS01000041">
    <property type="protein sequence ID" value="OAE36265.1"/>
    <property type="molecule type" value="Genomic_DNA"/>
</dbReference>
<keyword evidence="8 12" id="KW-0067">ATP-binding</keyword>
<evidence type="ECO:0000259" key="11">
    <source>
        <dbReference type="PROSITE" id="PS50893"/>
    </source>
</evidence>
<evidence type="ECO:0000256" key="2">
    <source>
        <dbReference type="ARBA" id="ARBA00004533"/>
    </source>
</evidence>
<dbReference type="InterPro" id="IPR030679">
    <property type="entry name" value="ABC_ATPase_HisP-typ"/>
</dbReference>
<proteinExistence type="inferred from homology"/>
<dbReference type="InterPro" id="IPR003593">
    <property type="entry name" value="AAA+_ATPase"/>
</dbReference>
<evidence type="ECO:0000256" key="10">
    <source>
        <dbReference type="ARBA" id="ARBA00023136"/>
    </source>
</evidence>
<dbReference type="Gene3D" id="3.40.50.300">
    <property type="entry name" value="P-loop containing nucleotide triphosphate hydrolases"/>
    <property type="match status" value="1"/>
</dbReference>
<keyword evidence="4" id="KW-0813">Transport</keyword>
<reference evidence="12 13" key="1">
    <citation type="submission" date="2016-05" db="EMBL/GenBank/DDBJ databases">
        <authorList>
            <person name="Lavstsen T."/>
            <person name="Jespersen J.S."/>
        </authorList>
    </citation>
    <scope>NUCLEOTIDE SEQUENCE [LARGE SCALE GENOMIC DNA]</scope>
    <source>
        <strain evidence="12 13">KCJ1736</strain>
    </source>
</reference>
<comment type="subcellular location">
    <subcellularLocation>
        <location evidence="2">Cell inner membrane</location>
    </subcellularLocation>
    <subcellularLocation>
        <location evidence="1">Cell membrane</location>
        <topology evidence="1">Peripheral membrane protein</topology>
    </subcellularLocation>
</comment>
<dbReference type="CDD" id="cd03262">
    <property type="entry name" value="ABC_HisP_GlnQ"/>
    <property type="match status" value="1"/>
</dbReference>
<dbReference type="FunFam" id="3.40.50.300:FF:000020">
    <property type="entry name" value="Amino acid ABC transporter ATP-binding component"/>
    <property type="match status" value="1"/>
</dbReference>
<dbReference type="SUPFAM" id="SSF52540">
    <property type="entry name" value="P-loop containing nucleoside triphosphate hydrolases"/>
    <property type="match status" value="1"/>
</dbReference>
<comment type="caution">
    <text evidence="12">The sequence shown here is derived from an EMBL/GenBank/DDBJ whole genome shotgun (WGS) entry which is preliminary data.</text>
</comment>
<evidence type="ECO:0000256" key="6">
    <source>
        <dbReference type="ARBA" id="ARBA00022519"/>
    </source>
</evidence>
<evidence type="ECO:0000313" key="12">
    <source>
        <dbReference type="EMBL" id="OAE36265.1"/>
    </source>
</evidence>
<dbReference type="InterPro" id="IPR050086">
    <property type="entry name" value="MetN_ABC_transporter-like"/>
</dbReference>
<organism evidence="12 13">
    <name type="scientific">Agrobacterium tumefaciens</name>
    <dbReference type="NCBI Taxonomy" id="358"/>
    <lineage>
        <taxon>Bacteria</taxon>
        <taxon>Pseudomonadati</taxon>
        <taxon>Pseudomonadota</taxon>
        <taxon>Alphaproteobacteria</taxon>
        <taxon>Hyphomicrobiales</taxon>
        <taxon>Rhizobiaceae</taxon>
        <taxon>Rhizobium/Agrobacterium group</taxon>
        <taxon>Agrobacterium</taxon>
        <taxon>Agrobacterium tumefaciens complex</taxon>
    </lineage>
</organism>
<keyword evidence="9" id="KW-0029">Amino-acid transport</keyword>
<dbReference type="PROSITE" id="PS00211">
    <property type="entry name" value="ABC_TRANSPORTER_1"/>
    <property type="match status" value="1"/>
</dbReference>
<dbReference type="PIRSF" id="PIRSF039085">
    <property type="entry name" value="ABC_ATPase_HisP"/>
    <property type="match status" value="1"/>
</dbReference>
<dbReference type="Proteomes" id="UP000077098">
    <property type="component" value="Unassembled WGS sequence"/>
</dbReference>
<dbReference type="AlphaFoldDB" id="A0A176WUS7"/>
<keyword evidence="5" id="KW-1003">Cell membrane</keyword>
<keyword evidence="7" id="KW-0547">Nucleotide-binding</keyword>
<sequence>MPEVIVENVHKSFGALEVLKGVSLSVGRGEVFALIGRSGSGKSTLLRCMNGLEKINSGRIEIAGHAIGEDAKALRKLRTDVGIVFQSYNLFPHLTVGENIMLAPRIVKDVPKSESKDIAREVLQLVGLLEKFDSYPDQLSGGQQQRVAIARSLAMRPKVMLFDEVTSALDPELTEEVLTVMENLAKDGMTMILVTHEMAFARRVATQTIFMHKGKIWEEGRSSELFANPQTPELRQFVKADVK</sequence>
<name>A0A176WUS7_AGRTU</name>
<dbReference type="RefSeq" id="WP_063951677.1">
    <property type="nucleotide sequence ID" value="NZ_LXPS01000041.1"/>
</dbReference>
<dbReference type="InterPro" id="IPR003439">
    <property type="entry name" value="ABC_transporter-like_ATP-bd"/>
</dbReference>
<evidence type="ECO:0000256" key="1">
    <source>
        <dbReference type="ARBA" id="ARBA00004202"/>
    </source>
</evidence>
<dbReference type="PANTHER" id="PTHR43166">
    <property type="entry name" value="AMINO ACID IMPORT ATP-BINDING PROTEIN"/>
    <property type="match status" value="1"/>
</dbReference>
<evidence type="ECO:0000256" key="8">
    <source>
        <dbReference type="ARBA" id="ARBA00022840"/>
    </source>
</evidence>
<keyword evidence="6" id="KW-0997">Cell inner membrane</keyword>
<gene>
    <name evidence="12" type="ORF">A7J57_06780</name>
</gene>